<proteinExistence type="predicted"/>
<reference evidence="2 3" key="1">
    <citation type="submission" date="2019-03" db="EMBL/GenBank/DDBJ databases">
        <title>Rhodobacteraceae bacterium SM1902, a new member of the family Rhodobacteraceae isolated from Yantai.</title>
        <authorList>
            <person name="Sun Y."/>
        </authorList>
    </citation>
    <scope>NUCLEOTIDE SEQUENCE [LARGE SCALE GENOMIC DNA]</scope>
    <source>
        <strain evidence="2 3">SM1902</strain>
    </source>
</reference>
<keyword evidence="1" id="KW-0812">Transmembrane</keyword>
<keyword evidence="1" id="KW-0472">Membrane</keyword>
<feature type="transmembrane region" description="Helical" evidence="1">
    <location>
        <begin position="24"/>
        <end position="56"/>
    </location>
</feature>
<dbReference type="EMBL" id="SMZO01000014">
    <property type="protein sequence ID" value="TDL89038.1"/>
    <property type="molecule type" value="Genomic_DNA"/>
</dbReference>
<sequence length="69" mass="7717">MFDPQDSRAPLPGHGQPVEDYTNAFLVTACGLVFCTLFALWAMYGLFAALAVAWVADRALLRFTTRQRH</sequence>
<name>A0A4R6B1F2_9RHOB</name>
<gene>
    <name evidence="2" type="ORF">E2L05_08000</name>
</gene>
<dbReference type="Proteomes" id="UP000294562">
    <property type="component" value="Unassembled WGS sequence"/>
</dbReference>
<protein>
    <submittedName>
        <fullName evidence="2">Uncharacterized protein</fullName>
    </submittedName>
</protein>
<keyword evidence="1" id="KW-1133">Transmembrane helix</keyword>
<comment type="caution">
    <text evidence="2">The sequence shown here is derived from an EMBL/GenBank/DDBJ whole genome shotgun (WGS) entry which is preliminary data.</text>
</comment>
<evidence type="ECO:0000313" key="3">
    <source>
        <dbReference type="Proteomes" id="UP000294562"/>
    </source>
</evidence>
<evidence type="ECO:0000313" key="2">
    <source>
        <dbReference type="EMBL" id="TDL89038.1"/>
    </source>
</evidence>
<dbReference type="OrthoDB" id="7652287at2"/>
<evidence type="ECO:0000256" key="1">
    <source>
        <dbReference type="SAM" id="Phobius"/>
    </source>
</evidence>
<keyword evidence="3" id="KW-1185">Reference proteome</keyword>
<organism evidence="2 3">
    <name type="scientific">Meridianimarinicoccus aquatilis</name>
    <dbReference type="NCBI Taxonomy" id="2552766"/>
    <lineage>
        <taxon>Bacteria</taxon>
        <taxon>Pseudomonadati</taxon>
        <taxon>Pseudomonadota</taxon>
        <taxon>Alphaproteobacteria</taxon>
        <taxon>Rhodobacterales</taxon>
        <taxon>Paracoccaceae</taxon>
        <taxon>Meridianimarinicoccus</taxon>
    </lineage>
</organism>
<dbReference type="RefSeq" id="WP_133342401.1">
    <property type="nucleotide sequence ID" value="NZ_SMZO01000014.1"/>
</dbReference>
<dbReference type="AlphaFoldDB" id="A0A4R6B1F2"/>
<accession>A0A4R6B1F2</accession>